<dbReference type="EMBL" id="JAUEDK010000044">
    <property type="protein sequence ID" value="MDN0076842.1"/>
    <property type="molecule type" value="Genomic_DNA"/>
</dbReference>
<evidence type="ECO:0000259" key="1">
    <source>
        <dbReference type="Pfam" id="PF13649"/>
    </source>
</evidence>
<dbReference type="GO" id="GO:0032259">
    <property type="term" value="P:methylation"/>
    <property type="evidence" value="ECO:0007669"/>
    <property type="project" value="UniProtKB-KW"/>
</dbReference>
<evidence type="ECO:0000313" key="2">
    <source>
        <dbReference type="EMBL" id="MDN0076842.1"/>
    </source>
</evidence>
<keyword evidence="3" id="KW-1185">Reference proteome</keyword>
<dbReference type="GO" id="GO:0008168">
    <property type="term" value="F:methyltransferase activity"/>
    <property type="evidence" value="ECO:0007669"/>
    <property type="project" value="UniProtKB-KW"/>
</dbReference>
<dbReference type="InterPro" id="IPR041698">
    <property type="entry name" value="Methyltransf_25"/>
</dbReference>
<dbReference type="RefSeq" id="WP_289831480.1">
    <property type="nucleotide sequence ID" value="NZ_JAUEDK010000044.1"/>
</dbReference>
<evidence type="ECO:0000313" key="3">
    <source>
        <dbReference type="Proteomes" id="UP001168540"/>
    </source>
</evidence>
<dbReference type="SUPFAM" id="SSF53335">
    <property type="entry name" value="S-adenosyl-L-methionine-dependent methyltransferases"/>
    <property type="match status" value="1"/>
</dbReference>
<dbReference type="Proteomes" id="UP001168540">
    <property type="component" value="Unassembled WGS sequence"/>
</dbReference>
<protein>
    <submittedName>
        <fullName evidence="2">Class I SAM-dependent methyltransferase</fullName>
        <ecNumber evidence="2">2.1.1.-</ecNumber>
    </submittedName>
</protein>
<dbReference type="Gene3D" id="3.40.50.150">
    <property type="entry name" value="Vaccinia Virus protein VP39"/>
    <property type="match status" value="1"/>
</dbReference>
<dbReference type="CDD" id="cd02440">
    <property type="entry name" value="AdoMet_MTases"/>
    <property type="match status" value="1"/>
</dbReference>
<comment type="caution">
    <text evidence="2">The sequence shown here is derived from an EMBL/GenBank/DDBJ whole genome shotgun (WGS) entry which is preliminary data.</text>
</comment>
<proteinExistence type="predicted"/>
<reference evidence="2" key="1">
    <citation type="submission" date="2023-06" db="EMBL/GenBank/DDBJ databases">
        <authorList>
            <person name="Zhang S."/>
        </authorList>
    </citation>
    <scope>NUCLEOTIDE SEQUENCE</scope>
    <source>
        <strain evidence="2">SG2303</strain>
    </source>
</reference>
<keyword evidence="2" id="KW-0808">Transferase</keyword>
<organism evidence="2 3">
    <name type="scientific">Crenobacter oryzisoli</name>
    <dbReference type="NCBI Taxonomy" id="3056844"/>
    <lineage>
        <taxon>Bacteria</taxon>
        <taxon>Pseudomonadati</taxon>
        <taxon>Pseudomonadota</taxon>
        <taxon>Betaproteobacteria</taxon>
        <taxon>Neisseriales</taxon>
        <taxon>Neisseriaceae</taxon>
        <taxon>Crenobacter</taxon>
    </lineage>
</organism>
<accession>A0ABT7XSS3</accession>
<dbReference type="InterPro" id="IPR029063">
    <property type="entry name" value="SAM-dependent_MTases_sf"/>
</dbReference>
<name>A0ABT7XSS3_9NEIS</name>
<keyword evidence="2" id="KW-0489">Methyltransferase</keyword>
<dbReference type="InterPro" id="IPR050508">
    <property type="entry name" value="Methyltransf_Superfamily"/>
</dbReference>
<dbReference type="PANTHER" id="PTHR42912:SF93">
    <property type="entry name" value="N6-ADENOSINE-METHYLTRANSFERASE TMT1A"/>
    <property type="match status" value="1"/>
</dbReference>
<dbReference type="Pfam" id="PF13649">
    <property type="entry name" value="Methyltransf_25"/>
    <property type="match status" value="1"/>
</dbReference>
<sequence length="394" mass="44925">MKDDFYRSFEDRHRGSRDVINERLNVYLPFVDSLSKYYPNEPVLDLGCGRGEWLELMLEKCFAPFGVDLDDGMLDECRERGLPAHKGDAIAFLKGLPNESQVVVSAFHVVEHITFEQLQSVVSESLRVLKPGGLLIMETPNPENISVGTRSFYLDPTHQRPIPDLLLSFVAEYYGFARVKTLRLQENKSLKKSNSLSLVDVLTGVSPDYAVIAQKAASDDVMHMTSQPFEKDYGVTLNELAATYDLQISKKIEQAESVAQAANAQLYAVLASRSWQITKPLRWCGLQARRLRDEGFVSRAKALVKKIGRPVVKRAMEFVNARPVLRKNIIELINRLGLYERIRRRYWILQGKTHKVSPLVIGRSFVNEFSDLSPRARQIYADLKIEIKKYKENC</sequence>
<gene>
    <name evidence="2" type="ORF">QU481_18520</name>
</gene>
<feature type="domain" description="Methyltransferase" evidence="1">
    <location>
        <begin position="43"/>
        <end position="133"/>
    </location>
</feature>
<dbReference type="PANTHER" id="PTHR42912">
    <property type="entry name" value="METHYLTRANSFERASE"/>
    <property type="match status" value="1"/>
</dbReference>
<dbReference type="EC" id="2.1.1.-" evidence="2"/>